<dbReference type="Gene3D" id="2.40.50.140">
    <property type="entry name" value="Nucleic acid-binding proteins"/>
    <property type="match status" value="1"/>
</dbReference>
<dbReference type="Pfam" id="PF00575">
    <property type="entry name" value="S1"/>
    <property type="match status" value="1"/>
</dbReference>
<dbReference type="PANTHER" id="PTHR10724:SF7">
    <property type="entry name" value="SMALL RIBOSOMAL SUBUNIT PROTEIN BS1C"/>
    <property type="match status" value="1"/>
</dbReference>
<dbReference type="GO" id="GO:0005840">
    <property type="term" value="C:ribosome"/>
    <property type="evidence" value="ECO:0007669"/>
    <property type="project" value="UniProtKB-KW"/>
</dbReference>
<comment type="caution">
    <text evidence="6">The sequence shown here is derived from an EMBL/GenBank/DDBJ whole genome shotgun (WGS) entry which is preliminary data.</text>
</comment>
<dbReference type="InterPro" id="IPR003029">
    <property type="entry name" value="S1_domain"/>
</dbReference>
<protein>
    <recommendedName>
        <fullName evidence="5">S1 motif domain-containing protein</fullName>
    </recommendedName>
</protein>
<dbReference type="SMART" id="SM00316">
    <property type="entry name" value="S1"/>
    <property type="match status" value="1"/>
</dbReference>
<dbReference type="PANTHER" id="PTHR10724">
    <property type="entry name" value="30S RIBOSOMAL PROTEIN S1"/>
    <property type="match status" value="1"/>
</dbReference>
<dbReference type="PROSITE" id="PS50126">
    <property type="entry name" value="S1"/>
    <property type="match status" value="1"/>
</dbReference>
<feature type="domain" description="S1 motif" evidence="5">
    <location>
        <begin position="10"/>
        <end position="79"/>
    </location>
</feature>
<keyword evidence="2" id="KW-0689">Ribosomal protein</keyword>
<organism evidence="6">
    <name type="scientific">marine sediment metagenome</name>
    <dbReference type="NCBI Taxonomy" id="412755"/>
    <lineage>
        <taxon>unclassified sequences</taxon>
        <taxon>metagenomes</taxon>
        <taxon>ecological metagenomes</taxon>
    </lineage>
</organism>
<feature type="compositionally biased region" description="Basic and acidic residues" evidence="4">
    <location>
        <begin position="108"/>
        <end position="122"/>
    </location>
</feature>
<dbReference type="InterPro" id="IPR050437">
    <property type="entry name" value="Ribos_protein_bS1-like"/>
</dbReference>
<dbReference type="InterPro" id="IPR012340">
    <property type="entry name" value="NA-bd_OB-fold"/>
</dbReference>
<dbReference type="GO" id="GO:0005737">
    <property type="term" value="C:cytoplasm"/>
    <property type="evidence" value="ECO:0007669"/>
    <property type="project" value="UniProtKB-ARBA"/>
</dbReference>
<evidence type="ECO:0000256" key="1">
    <source>
        <dbReference type="ARBA" id="ARBA00006767"/>
    </source>
</evidence>
<reference evidence="6" key="1">
    <citation type="journal article" date="2014" name="Front. Microbiol.">
        <title>High frequency of phylogenetically diverse reductive dehalogenase-homologous genes in deep subseafloor sedimentary metagenomes.</title>
        <authorList>
            <person name="Kawai M."/>
            <person name="Futagami T."/>
            <person name="Toyoda A."/>
            <person name="Takaki Y."/>
            <person name="Nishi S."/>
            <person name="Hori S."/>
            <person name="Arai W."/>
            <person name="Tsubouchi T."/>
            <person name="Morono Y."/>
            <person name="Uchiyama I."/>
            <person name="Ito T."/>
            <person name="Fujiyama A."/>
            <person name="Inagaki F."/>
            <person name="Takami H."/>
        </authorList>
    </citation>
    <scope>NUCLEOTIDE SEQUENCE</scope>
    <source>
        <strain evidence="6">Expedition CK06-06</strain>
    </source>
</reference>
<evidence type="ECO:0000313" key="6">
    <source>
        <dbReference type="EMBL" id="GAI07136.1"/>
    </source>
</evidence>
<dbReference type="EMBL" id="BARV01007377">
    <property type="protein sequence ID" value="GAI07136.1"/>
    <property type="molecule type" value="Genomic_DNA"/>
</dbReference>
<dbReference type="AlphaFoldDB" id="X1LMU1"/>
<feature type="region of interest" description="Disordered" evidence="4">
    <location>
        <begin position="88"/>
        <end position="122"/>
    </location>
</feature>
<dbReference type="GO" id="GO:1990904">
    <property type="term" value="C:ribonucleoprotein complex"/>
    <property type="evidence" value="ECO:0007669"/>
    <property type="project" value="UniProtKB-KW"/>
</dbReference>
<dbReference type="GO" id="GO:0006412">
    <property type="term" value="P:translation"/>
    <property type="evidence" value="ECO:0007669"/>
    <property type="project" value="TreeGrafter"/>
</dbReference>
<accession>X1LMU1</accession>
<dbReference type="GO" id="GO:0003735">
    <property type="term" value="F:structural constituent of ribosome"/>
    <property type="evidence" value="ECO:0007669"/>
    <property type="project" value="TreeGrafter"/>
</dbReference>
<evidence type="ECO:0000256" key="3">
    <source>
        <dbReference type="ARBA" id="ARBA00023274"/>
    </source>
</evidence>
<dbReference type="GO" id="GO:0003729">
    <property type="term" value="F:mRNA binding"/>
    <property type="evidence" value="ECO:0007669"/>
    <property type="project" value="TreeGrafter"/>
</dbReference>
<evidence type="ECO:0000256" key="2">
    <source>
        <dbReference type="ARBA" id="ARBA00022980"/>
    </source>
</evidence>
<dbReference type="SUPFAM" id="SSF50249">
    <property type="entry name" value="Nucleic acid-binding proteins"/>
    <property type="match status" value="1"/>
</dbReference>
<name>X1LMU1_9ZZZZ</name>
<evidence type="ECO:0000259" key="5">
    <source>
        <dbReference type="PROSITE" id="PS50126"/>
    </source>
</evidence>
<dbReference type="FunFam" id="2.40.50.140:FF:000051">
    <property type="entry name" value="RNA-binding transcriptional accessory protein"/>
    <property type="match status" value="1"/>
</dbReference>
<gene>
    <name evidence="6" type="ORF">S06H3_15031</name>
</gene>
<sequence>KDIPQRFEPGDIMRGRVTKITNFGVFVELEKDLEGLLHISELSEKKVESPEEVVSVGDEVEVKVLRVDPVGRKIGLSLRRVRPEELAALQAEEEEKPTPIENLPDESSEAKEKTDHSGPEEV</sequence>
<evidence type="ECO:0000256" key="4">
    <source>
        <dbReference type="SAM" id="MobiDB-lite"/>
    </source>
</evidence>
<proteinExistence type="inferred from homology"/>
<comment type="similarity">
    <text evidence="1">Belongs to the bacterial ribosomal protein bS1 family.</text>
</comment>
<feature type="non-terminal residue" evidence="6">
    <location>
        <position position="1"/>
    </location>
</feature>
<keyword evidence="3" id="KW-0687">Ribonucleoprotein</keyword>